<keyword evidence="1" id="KW-0472">Membrane</keyword>
<protein>
    <recommendedName>
        <fullName evidence="4">DUF3566 domain-containing protein</fullName>
    </recommendedName>
</protein>
<comment type="caution">
    <text evidence="2">The sequence shown here is derived from an EMBL/GenBank/DDBJ whole genome shotgun (WGS) entry which is preliminary data.</text>
</comment>
<feature type="transmembrane region" description="Helical" evidence="1">
    <location>
        <begin position="37"/>
        <end position="59"/>
    </location>
</feature>
<keyword evidence="3" id="KW-1185">Reference proteome</keyword>
<dbReference type="RefSeq" id="WP_146585486.1">
    <property type="nucleotide sequence ID" value="NZ_SJPO01000003.1"/>
</dbReference>
<evidence type="ECO:0000256" key="1">
    <source>
        <dbReference type="SAM" id="Phobius"/>
    </source>
</evidence>
<gene>
    <name evidence="2" type="ORF">Pla123a_15190</name>
</gene>
<name>A0A5C5YSF4_9BACT</name>
<accession>A0A5C5YSF4</accession>
<proteinExistence type="predicted"/>
<dbReference type="Proteomes" id="UP000318478">
    <property type="component" value="Unassembled WGS sequence"/>
</dbReference>
<organism evidence="2 3">
    <name type="scientific">Posidoniimonas polymericola</name>
    <dbReference type="NCBI Taxonomy" id="2528002"/>
    <lineage>
        <taxon>Bacteria</taxon>
        <taxon>Pseudomonadati</taxon>
        <taxon>Planctomycetota</taxon>
        <taxon>Planctomycetia</taxon>
        <taxon>Pirellulales</taxon>
        <taxon>Lacipirellulaceae</taxon>
        <taxon>Posidoniimonas</taxon>
    </lineage>
</organism>
<dbReference type="EMBL" id="SJPO01000003">
    <property type="protein sequence ID" value="TWT77723.1"/>
    <property type="molecule type" value="Genomic_DNA"/>
</dbReference>
<evidence type="ECO:0008006" key="4">
    <source>
        <dbReference type="Google" id="ProtNLM"/>
    </source>
</evidence>
<evidence type="ECO:0000313" key="2">
    <source>
        <dbReference type="EMBL" id="TWT77723.1"/>
    </source>
</evidence>
<feature type="transmembrane region" description="Helical" evidence="1">
    <location>
        <begin position="71"/>
        <end position="98"/>
    </location>
</feature>
<dbReference type="AlphaFoldDB" id="A0A5C5YSF4"/>
<reference evidence="2 3" key="1">
    <citation type="submission" date="2019-02" db="EMBL/GenBank/DDBJ databases">
        <title>Deep-cultivation of Planctomycetes and their phenomic and genomic characterization uncovers novel biology.</title>
        <authorList>
            <person name="Wiegand S."/>
            <person name="Jogler M."/>
            <person name="Boedeker C."/>
            <person name="Pinto D."/>
            <person name="Vollmers J."/>
            <person name="Rivas-Marin E."/>
            <person name="Kohn T."/>
            <person name="Peeters S.H."/>
            <person name="Heuer A."/>
            <person name="Rast P."/>
            <person name="Oberbeckmann S."/>
            <person name="Bunk B."/>
            <person name="Jeske O."/>
            <person name="Meyerdierks A."/>
            <person name="Storesund J.E."/>
            <person name="Kallscheuer N."/>
            <person name="Luecker S."/>
            <person name="Lage O.M."/>
            <person name="Pohl T."/>
            <person name="Merkel B.J."/>
            <person name="Hornburger P."/>
            <person name="Mueller R.-W."/>
            <person name="Bruemmer F."/>
            <person name="Labrenz M."/>
            <person name="Spormann A.M."/>
            <person name="Op Den Camp H."/>
            <person name="Overmann J."/>
            <person name="Amann R."/>
            <person name="Jetten M.S.M."/>
            <person name="Mascher T."/>
            <person name="Medema M.H."/>
            <person name="Devos D.P."/>
            <person name="Kaster A.-K."/>
            <person name="Ovreas L."/>
            <person name="Rohde M."/>
            <person name="Galperin M.Y."/>
            <person name="Jogler C."/>
        </authorList>
    </citation>
    <scope>NUCLEOTIDE SEQUENCE [LARGE SCALE GENOMIC DNA]</scope>
    <source>
        <strain evidence="2 3">Pla123a</strain>
    </source>
</reference>
<keyword evidence="1" id="KW-1133">Transmembrane helix</keyword>
<sequence length="110" mass="11293">MSSNPFESPVSDSSGYQAPGRASMTLKSIDPLQAGKVLGALYLLLGLIVAPFLVLGALLSGDPAQAGVGLGMAVGILFMYGVGGFLGGLLMAFLYNVVAKMSGGMRFEFE</sequence>
<keyword evidence="1" id="KW-0812">Transmembrane</keyword>
<dbReference type="OrthoDB" id="287853at2"/>
<evidence type="ECO:0000313" key="3">
    <source>
        <dbReference type="Proteomes" id="UP000318478"/>
    </source>
</evidence>